<dbReference type="SUPFAM" id="SSF52540">
    <property type="entry name" value="P-loop containing nucleoside triphosphate hydrolases"/>
    <property type="match status" value="1"/>
</dbReference>
<evidence type="ECO:0000313" key="2">
    <source>
        <dbReference type="EMBL" id="MDM8563465.1"/>
    </source>
</evidence>
<dbReference type="InterPro" id="IPR051396">
    <property type="entry name" value="Bact_Antivir_Def_Nuclease"/>
</dbReference>
<sequence length="222" mass="26006">ELVLKTSQFHFYGFKNIHEEIISDVIKIHRISTFEQPIKTQSATQKHLEKIKTDLDIQIFELQRTYLSYQINLGKQVEQVFSKNVPIDIKTKREEIYGKKELFTQTINQFFAKTGKTIESDKSNEIVFRQNDKILTPYQLSSGEKQVLLILLSALIQDNKPYILIMDEPEISLHIDWQEQLIQVIRSLNENVQVILATHSPALVMKGWMDKVTEMEDITRQE</sequence>
<dbReference type="GO" id="GO:0005524">
    <property type="term" value="F:ATP binding"/>
    <property type="evidence" value="ECO:0007669"/>
    <property type="project" value="UniProtKB-KW"/>
</dbReference>
<dbReference type="InterPro" id="IPR027417">
    <property type="entry name" value="P-loop_NTPase"/>
</dbReference>
<organism evidence="2 3">
    <name type="scientific">Candidatus Marithioploca araucensis</name>
    <dbReference type="NCBI Taxonomy" id="70273"/>
    <lineage>
        <taxon>Bacteria</taxon>
        <taxon>Pseudomonadati</taxon>
        <taxon>Pseudomonadota</taxon>
        <taxon>Gammaproteobacteria</taxon>
        <taxon>Thiotrichales</taxon>
        <taxon>Thiotrichaceae</taxon>
        <taxon>Candidatus Marithioploca</taxon>
    </lineage>
</organism>
<dbReference type="Gene3D" id="3.40.50.300">
    <property type="entry name" value="P-loop containing nucleotide triphosphate hydrolases"/>
    <property type="match status" value="1"/>
</dbReference>
<dbReference type="EMBL" id="JAUCGM010000655">
    <property type="protein sequence ID" value="MDM8563465.1"/>
    <property type="molecule type" value="Genomic_DNA"/>
</dbReference>
<dbReference type="PANTHER" id="PTHR43581">
    <property type="entry name" value="ATP/GTP PHOSPHATASE"/>
    <property type="match status" value="1"/>
</dbReference>
<dbReference type="PANTHER" id="PTHR43581:SF2">
    <property type="entry name" value="EXCINUCLEASE ATPASE SUBUNIT"/>
    <property type="match status" value="1"/>
</dbReference>
<evidence type="ECO:0000259" key="1">
    <source>
        <dbReference type="Pfam" id="PF13304"/>
    </source>
</evidence>
<comment type="caution">
    <text evidence="2">The sequence shown here is derived from an EMBL/GenBank/DDBJ whole genome shotgun (WGS) entry which is preliminary data.</text>
</comment>
<name>A0ABT7VV59_9GAMM</name>
<feature type="domain" description="ATPase AAA-type core" evidence="1">
    <location>
        <begin position="113"/>
        <end position="204"/>
    </location>
</feature>
<keyword evidence="2" id="KW-0067">ATP-binding</keyword>
<feature type="non-terminal residue" evidence="2">
    <location>
        <position position="1"/>
    </location>
</feature>
<evidence type="ECO:0000313" key="3">
    <source>
        <dbReference type="Proteomes" id="UP001171945"/>
    </source>
</evidence>
<dbReference type="Pfam" id="PF13304">
    <property type="entry name" value="AAA_21"/>
    <property type="match status" value="1"/>
</dbReference>
<keyword evidence="3" id="KW-1185">Reference proteome</keyword>
<proteinExistence type="predicted"/>
<dbReference type="InterPro" id="IPR003959">
    <property type="entry name" value="ATPase_AAA_core"/>
</dbReference>
<reference evidence="2" key="1">
    <citation type="submission" date="2023-06" db="EMBL/GenBank/DDBJ databases">
        <title>Uncultivated large filamentous bacteria from sulfidic sediments reveal new species and different genomic features in energy metabolism and defense.</title>
        <authorList>
            <person name="Fonseca A."/>
        </authorList>
    </citation>
    <scope>NUCLEOTIDE SEQUENCE</scope>
    <source>
        <strain evidence="2">HSG4</strain>
    </source>
</reference>
<dbReference type="Proteomes" id="UP001171945">
    <property type="component" value="Unassembled WGS sequence"/>
</dbReference>
<gene>
    <name evidence="2" type="ORF">QUF54_08945</name>
</gene>
<accession>A0ABT7VV59</accession>
<protein>
    <submittedName>
        <fullName evidence="2">ATP-binding protein</fullName>
    </submittedName>
</protein>
<keyword evidence="2" id="KW-0547">Nucleotide-binding</keyword>